<dbReference type="RefSeq" id="WP_382385877.1">
    <property type="nucleotide sequence ID" value="NZ_JBHLWI010000004.1"/>
</dbReference>
<proteinExistence type="predicted"/>
<evidence type="ECO:0008006" key="3">
    <source>
        <dbReference type="Google" id="ProtNLM"/>
    </source>
</evidence>
<reference evidence="1 2" key="1">
    <citation type="submission" date="2024-09" db="EMBL/GenBank/DDBJ databases">
        <authorList>
            <person name="Sun Q."/>
            <person name="Mori K."/>
        </authorList>
    </citation>
    <scope>NUCLEOTIDE SEQUENCE [LARGE SCALE GENOMIC DNA]</scope>
    <source>
        <strain evidence="1 2">CCM 7650</strain>
    </source>
</reference>
<name>A0ABV6FNJ3_9BACT</name>
<evidence type="ECO:0000313" key="2">
    <source>
        <dbReference type="Proteomes" id="UP001589797"/>
    </source>
</evidence>
<sequence>MIRVSLNPHVYLNHAKSTLLVAGENLRIFFEVANQSDLIEENRLKQLGFFRSTLLHYAITIELLLKALALNYEKPNIESGKIKTFDDFLKNLKNGKKGGNGHDFKTIIKKYNLNFEQKELALINSLQEFAIWAGRFPYPKNNDQIEKLENVNGVSGPSLSNETDEIVKKILERVNIALQ</sequence>
<dbReference type="Proteomes" id="UP001589797">
    <property type="component" value="Unassembled WGS sequence"/>
</dbReference>
<gene>
    <name evidence="1" type="ORF">ACFFIP_01945</name>
</gene>
<comment type="caution">
    <text evidence="1">The sequence shown here is derived from an EMBL/GenBank/DDBJ whole genome shotgun (WGS) entry which is preliminary data.</text>
</comment>
<organism evidence="1 2">
    <name type="scientific">Fontibacter flavus</name>
    <dbReference type="NCBI Taxonomy" id="654838"/>
    <lineage>
        <taxon>Bacteria</taxon>
        <taxon>Pseudomonadati</taxon>
        <taxon>Bacteroidota</taxon>
        <taxon>Cytophagia</taxon>
        <taxon>Cytophagales</taxon>
        <taxon>Cyclobacteriaceae</taxon>
        <taxon>Fontibacter</taxon>
    </lineage>
</organism>
<dbReference type="EMBL" id="JBHLWI010000004">
    <property type="protein sequence ID" value="MFC0261427.1"/>
    <property type="molecule type" value="Genomic_DNA"/>
</dbReference>
<evidence type="ECO:0000313" key="1">
    <source>
        <dbReference type="EMBL" id="MFC0261427.1"/>
    </source>
</evidence>
<protein>
    <recommendedName>
        <fullName evidence="3">HEPN domain-containing protein</fullName>
    </recommendedName>
</protein>
<accession>A0ABV6FNJ3</accession>
<keyword evidence="2" id="KW-1185">Reference proteome</keyword>